<sequence>MEDPRDPFDTHKKFNTLSEPISQVRRDVFDSIIFPSGDPDIIISSCTHGHTPIDSSTGLPTATRTPFSKVTSLTPAQFSVSSSPTTFTLRVAFSTTQILTVLTVLTTITPTLTPTPAITALGITVLPPVSSTHTLITPTSDRSPLSKFTLVAALSGSLGVIVTIL</sequence>
<feature type="non-terminal residue" evidence="1">
    <location>
        <position position="165"/>
    </location>
</feature>
<proteinExistence type="predicted"/>
<dbReference type="EMBL" id="SGPJ01000453">
    <property type="protein sequence ID" value="THG94398.1"/>
    <property type="molecule type" value="Genomic_DNA"/>
</dbReference>
<dbReference type="AlphaFoldDB" id="A0A4S4K903"/>
<protein>
    <submittedName>
        <fullName evidence="1">Uncharacterized protein</fullName>
    </submittedName>
</protein>
<keyword evidence="2" id="KW-1185">Reference proteome</keyword>
<accession>A0A4S4K903</accession>
<evidence type="ECO:0000313" key="2">
    <source>
        <dbReference type="Proteomes" id="UP000309038"/>
    </source>
</evidence>
<comment type="caution">
    <text evidence="1">The sequence shown here is derived from an EMBL/GenBank/DDBJ whole genome shotgun (WGS) entry which is preliminary data.</text>
</comment>
<name>A0A4S4K903_9APHY</name>
<evidence type="ECO:0000313" key="1">
    <source>
        <dbReference type="EMBL" id="THG94398.1"/>
    </source>
</evidence>
<dbReference type="Proteomes" id="UP000309038">
    <property type="component" value="Unassembled WGS sequence"/>
</dbReference>
<reference evidence="1 2" key="1">
    <citation type="submission" date="2019-02" db="EMBL/GenBank/DDBJ databases">
        <title>Genome sequencing of the rare red list fungi Phlebia centrifuga.</title>
        <authorList>
            <person name="Buettner E."/>
            <person name="Kellner H."/>
        </authorList>
    </citation>
    <scope>NUCLEOTIDE SEQUENCE [LARGE SCALE GENOMIC DNA]</scope>
    <source>
        <strain evidence="1 2">DSM 108282</strain>
    </source>
</reference>
<organism evidence="1 2">
    <name type="scientific">Hermanssonia centrifuga</name>
    <dbReference type="NCBI Taxonomy" id="98765"/>
    <lineage>
        <taxon>Eukaryota</taxon>
        <taxon>Fungi</taxon>
        <taxon>Dikarya</taxon>
        <taxon>Basidiomycota</taxon>
        <taxon>Agaricomycotina</taxon>
        <taxon>Agaricomycetes</taxon>
        <taxon>Polyporales</taxon>
        <taxon>Meruliaceae</taxon>
        <taxon>Hermanssonia</taxon>
    </lineage>
</organism>
<gene>
    <name evidence="1" type="ORF">EW026_g7065</name>
</gene>